<dbReference type="AlphaFoldDB" id="M1DDS7"/>
<reference evidence="3" key="1">
    <citation type="journal article" date="2011" name="Nature">
        <title>Genome sequence and analysis of the tuber crop potato.</title>
        <authorList>
            <consortium name="The Potato Genome Sequencing Consortium"/>
        </authorList>
    </citation>
    <scope>NUCLEOTIDE SEQUENCE [LARGE SCALE GENOMIC DNA]</scope>
    <source>
        <strain evidence="3">cv. DM1-3 516 R44</strain>
    </source>
</reference>
<name>M1DDS7_SOLTU</name>
<protein>
    <submittedName>
        <fullName evidence="2">Uncharacterized protein</fullName>
    </submittedName>
</protein>
<evidence type="ECO:0000256" key="1">
    <source>
        <dbReference type="SAM" id="MobiDB-lite"/>
    </source>
</evidence>
<feature type="compositionally biased region" description="Acidic residues" evidence="1">
    <location>
        <begin position="51"/>
        <end position="61"/>
    </location>
</feature>
<organism evidence="2 3">
    <name type="scientific">Solanum tuberosum</name>
    <name type="common">Potato</name>
    <dbReference type="NCBI Taxonomy" id="4113"/>
    <lineage>
        <taxon>Eukaryota</taxon>
        <taxon>Viridiplantae</taxon>
        <taxon>Streptophyta</taxon>
        <taxon>Embryophyta</taxon>
        <taxon>Tracheophyta</taxon>
        <taxon>Spermatophyta</taxon>
        <taxon>Magnoliopsida</taxon>
        <taxon>eudicotyledons</taxon>
        <taxon>Gunneridae</taxon>
        <taxon>Pentapetalae</taxon>
        <taxon>asterids</taxon>
        <taxon>lamiids</taxon>
        <taxon>Solanales</taxon>
        <taxon>Solanaceae</taxon>
        <taxon>Solanoideae</taxon>
        <taxon>Solaneae</taxon>
        <taxon>Solanum</taxon>
    </lineage>
</organism>
<dbReference type="HOGENOM" id="CLU_055921_2_0_1"/>
<keyword evidence="3" id="KW-1185">Reference proteome</keyword>
<dbReference type="PaxDb" id="4113-PGSC0003DMT400087413"/>
<dbReference type="InParanoid" id="M1DDS7"/>
<evidence type="ECO:0000313" key="2">
    <source>
        <dbReference type="EnsemblPlants" id="PGSC0003DMT400087413"/>
    </source>
</evidence>
<accession>M1DDS7</accession>
<sequence length="175" mass="19365">MCKQEGVPLLDTDEVLPMDPHFHPLLVRKGSTSRSKQRRTNQASSNQAAVEADDDEGDDSAGGDARPSQSQPPLSGVHVEEDLAAVRRQLGHSFSSTTPVPPSTALEVEMLHHELGQEMKNGRDRDTFMVRMWKTLKVVFSCVVPGQELPRVEAGDFRHGRGHDWPGTPRGPRLR</sequence>
<feature type="region of interest" description="Disordered" evidence="1">
    <location>
        <begin position="155"/>
        <end position="175"/>
    </location>
</feature>
<dbReference type="Gramene" id="PGSC0003DMT400087413">
    <property type="protein sequence ID" value="PGSC0003DMT400087413"/>
    <property type="gene ID" value="PGSC0003DMG400036984"/>
</dbReference>
<feature type="compositionally biased region" description="Polar residues" evidence="1">
    <location>
        <begin position="30"/>
        <end position="47"/>
    </location>
</feature>
<proteinExistence type="predicted"/>
<evidence type="ECO:0000313" key="3">
    <source>
        <dbReference type="Proteomes" id="UP000011115"/>
    </source>
</evidence>
<feature type="region of interest" description="Disordered" evidence="1">
    <location>
        <begin position="1"/>
        <end position="81"/>
    </location>
</feature>
<feature type="compositionally biased region" description="Basic and acidic residues" evidence="1">
    <location>
        <begin position="155"/>
        <end position="164"/>
    </location>
</feature>
<reference evidence="2" key="2">
    <citation type="submission" date="2015-06" db="UniProtKB">
        <authorList>
            <consortium name="EnsemblPlants"/>
        </authorList>
    </citation>
    <scope>IDENTIFICATION</scope>
    <source>
        <strain evidence="2">DM1-3 516 R44</strain>
    </source>
</reference>
<dbReference type="EnsemblPlants" id="PGSC0003DMT400087413">
    <property type="protein sequence ID" value="PGSC0003DMT400087413"/>
    <property type="gene ID" value="PGSC0003DMG400036984"/>
</dbReference>
<dbReference type="Proteomes" id="UP000011115">
    <property type="component" value="Unassembled WGS sequence"/>
</dbReference>